<evidence type="ECO:0000313" key="7">
    <source>
        <dbReference type="EMBL" id="PTM62107.1"/>
    </source>
</evidence>
<dbReference type="Proteomes" id="UP000241808">
    <property type="component" value="Unassembled WGS sequence"/>
</dbReference>
<protein>
    <submittedName>
        <fullName evidence="7">O-antigen/teichoic acid export membrane protein</fullName>
    </submittedName>
</protein>
<proteinExistence type="predicted"/>
<feature type="transmembrane region" description="Helical" evidence="6">
    <location>
        <begin position="7"/>
        <end position="30"/>
    </location>
</feature>
<dbReference type="Pfam" id="PF13440">
    <property type="entry name" value="Polysacc_synt_3"/>
    <property type="match status" value="1"/>
</dbReference>
<feature type="transmembrane region" description="Helical" evidence="6">
    <location>
        <begin position="78"/>
        <end position="100"/>
    </location>
</feature>
<evidence type="ECO:0000256" key="5">
    <source>
        <dbReference type="ARBA" id="ARBA00023136"/>
    </source>
</evidence>
<feature type="transmembrane region" description="Helical" evidence="6">
    <location>
        <begin position="195"/>
        <end position="218"/>
    </location>
</feature>
<comment type="subcellular location">
    <subcellularLocation>
        <location evidence="1">Cell membrane</location>
        <topology evidence="1">Multi-pass membrane protein</topology>
    </subcellularLocation>
</comment>
<feature type="transmembrane region" description="Helical" evidence="6">
    <location>
        <begin position="348"/>
        <end position="368"/>
    </location>
</feature>
<feature type="transmembrane region" description="Helical" evidence="6">
    <location>
        <begin position="314"/>
        <end position="336"/>
    </location>
</feature>
<evidence type="ECO:0000313" key="8">
    <source>
        <dbReference type="Proteomes" id="UP000241808"/>
    </source>
</evidence>
<feature type="transmembrane region" description="Helical" evidence="6">
    <location>
        <begin position="36"/>
        <end position="57"/>
    </location>
</feature>
<keyword evidence="2" id="KW-1003">Cell membrane</keyword>
<keyword evidence="8" id="KW-1185">Reference proteome</keyword>
<evidence type="ECO:0000256" key="6">
    <source>
        <dbReference type="SAM" id="Phobius"/>
    </source>
</evidence>
<organism evidence="7 8">
    <name type="scientific">Phreatobacter oligotrophus</name>
    <dbReference type="NCBI Taxonomy" id="1122261"/>
    <lineage>
        <taxon>Bacteria</taxon>
        <taxon>Pseudomonadati</taxon>
        <taxon>Pseudomonadota</taxon>
        <taxon>Alphaproteobacteria</taxon>
        <taxon>Hyphomicrobiales</taxon>
        <taxon>Phreatobacteraceae</taxon>
        <taxon>Phreatobacter</taxon>
    </lineage>
</organism>
<reference evidence="7 8" key="1">
    <citation type="submission" date="2018-04" db="EMBL/GenBank/DDBJ databases">
        <title>Genomic Encyclopedia of Archaeal and Bacterial Type Strains, Phase II (KMG-II): from individual species to whole genera.</title>
        <authorList>
            <person name="Goeker M."/>
        </authorList>
    </citation>
    <scope>NUCLEOTIDE SEQUENCE [LARGE SCALE GENOMIC DNA]</scope>
    <source>
        <strain evidence="7 8">DSM 25521</strain>
    </source>
</reference>
<comment type="caution">
    <text evidence="7">The sequence shown here is derived from an EMBL/GenBank/DDBJ whole genome shotgun (WGS) entry which is preliminary data.</text>
</comment>
<evidence type="ECO:0000256" key="1">
    <source>
        <dbReference type="ARBA" id="ARBA00004651"/>
    </source>
</evidence>
<dbReference type="OrthoDB" id="5906224at2"/>
<feature type="transmembrane region" description="Helical" evidence="6">
    <location>
        <begin position="134"/>
        <end position="154"/>
    </location>
</feature>
<dbReference type="RefSeq" id="WP_108174523.1">
    <property type="nucleotide sequence ID" value="NZ_PZZL01000001.1"/>
</dbReference>
<feature type="transmembrane region" description="Helical" evidence="6">
    <location>
        <begin position="374"/>
        <end position="395"/>
    </location>
</feature>
<keyword evidence="4 6" id="KW-1133">Transmembrane helix</keyword>
<evidence type="ECO:0000256" key="3">
    <source>
        <dbReference type="ARBA" id="ARBA00022692"/>
    </source>
</evidence>
<accession>A0A2T4ZJD8</accession>
<feature type="transmembrane region" description="Helical" evidence="6">
    <location>
        <begin position="160"/>
        <end position="183"/>
    </location>
</feature>
<dbReference type="PANTHER" id="PTHR30250:SF31">
    <property type="entry name" value="INNER MEMBRANE PROTEIN YGHQ"/>
    <property type="match status" value="1"/>
</dbReference>
<feature type="transmembrane region" description="Helical" evidence="6">
    <location>
        <begin position="407"/>
        <end position="425"/>
    </location>
</feature>
<evidence type="ECO:0000256" key="2">
    <source>
        <dbReference type="ARBA" id="ARBA00022475"/>
    </source>
</evidence>
<evidence type="ECO:0000256" key="4">
    <source>
        <dbReference type="ARBA" id="ARBA00022989"/>
    </source>
</evidence>
<keyword evidence="3 6" id="KW-0812">Transmembrane</keyword>
<dbReference type="AlphaFoldDB" id="A0A2T4ZJD8"/>
<keyword evidence="5 6" id="KW-0472">Membrane</keyword>
<feature type="transmembrane region" description="Helical" evidence="6">
    <location>
        <begin position="437"/>
        <end position="460"/>
    </location>
</feature>
<gene>
    <name evidence="7" type="ORF">C8P69_101784</name>
</gene>
<dbReference type="PANTHER" id="PTHR30250">
    <property type="entry name" value="PST FAMILY PREDICTED COLANIC ACID TRANSPORTER"/>
    <property type="match status" value="1"/>
</dbReference>
<dbReference type="InterPro" id="IPR050833">
    <property type="entry name" value="Poly_Biosynth_Transport"/>
</dbReference>
<dbReference type="EMBL" id="PZZL01000001">
    <property type="protein sequence ID" value="PTM62107.1"/>
    <property type="molecule type" value="Genomic_DNA"/>
</dbReference>
<dbReference type="GO" id="GO:0005886">
    <property type="term" value="C:plasma membrane"/>
    <property type="evidence" value="ECO:0007669"/>
    <property type="project" value="UniProtKB-SubCell"/>
</dbReference>
<name>A0A2T4ZJD8_9HYPH</name>
<feature type="transmembrane region" description="Helical" evidence="6">
    <location>
        <begin position="241"/>
        <end position="262"/>
    </location>
</feature>
<sequence length="474" mass="49806">MLIRQTSTYMVAHGTSAILGFLSVILFTRLLSPAEYGIYVVALSVAGIISALLFTWVRLSVLRFESEGEATDIRLTALAAYLVSVLTLPAALVATVWLAHVPLDKALAAILLAAALGLFELGQEILRARLDSTSYMRATVVRAFSALGISYGLVQLGWGGFGLVAGVAGGYLIAAALFSPWVWQGPRKPFDRVTFRTMLGFGIPMAMSGGVFAFHSALDRLLVAYLLGDAAAGVYGAAADLVRQIILFPALSVASAIVPLAIRSLAEDGVEAADAHLTRSGELLLAVVLPAVVGLAIVAPHFAALILGPDFRDTAATLIPILVFAWLFQTISQQFVQVSFHLAKKPSLMVAHGTAILVVNVIAMALLVPRFGLIGAAWSLVIAEAAGVVAGYMLSQKAHPLPLAWRPVVRVVAAVAVMAAPTALLDRALPDGGILTFALTVIVGIVAYGLATFALDIAGIRTALMQRWRPAAQG</sequence>
<feature type="transmembrane region" description="Helical" evidence="6">
    <location>
        <begin position="106"/>
        <end position="122"/>
    </location>
</feature>
<feature type="transmembrane region" description="Helical" evidence="6">
    <location>
        <begin position="283"/>
        <end position="308"/>
    </location>
</feature>